<keyword evidence="6" id="KW-1185">Reference proteome</keyword>
<feature type="domain" description="Suppressor of white apricot N-terminal" evidence="4">
    <location>
        <begin position="39"/>
        <end position="168"/>
    </location>
</feature>
<feature type="compositionally biased region" description="Basic residues" evidence="3">
    <location>
        <begin position="250"/>
        <end position="260"/>
    </location>
</feature>
<dbReference type="Pfam" id="PF09750">
    <property type="entry name" value="DRY_EERY"/>
    <property type="match status" value="1"/>
</dbReference>
<keyword evidence="2" id="KW-0508">mRNA splicing</keyword>
<evidence type="ECO:0000256" key="2">
    <source>
        <dbReference type="ARBA" id="ARBA00023187"/>
    </source>
</evidence>
<name>A0A7I8W235_9ANNE</name>
<sequence length="581" mass="68182">MWHEARRQERRLKGMMVDYSQRAERRKAYYDKIKLEPKQFLRIFGTNMKIHIDQTVYENAESTLVPWQNDPNLIIDRFDVRAHLDFIPDDQNSADDGILPSKEADEENKCNYERYRILVQNEFAGVNEEQCLKQIHIDEQYGNTKIKEEKKKPVEKKAAIAFTYEDSETVPAPVKGEKEEEFEDDDMDLDMEVDVEKLSKEQVEEMNKHAMKYGMIKNEYYQALLKDKQEAEEIRMAKLLEEEKAQFSGRKARKERRIYKEKRIRERGRLSPPSYAVRESPKRENSRRESSSSRSSSPGEERITFITSFGGDSSDGTKGVVHGPAIPRHLRKNHQIIAIKDIKDHDREVEAGNETEDFDDLHQVAHHNLNPHILQLDRVREEPDAIHLVQYLLTDRSKSSSKSKSPEVKVPIKKYRRKSLEESVSDSSSSSADEATTNSTVRYRTGQSIAMPGKSRSLNKKALSQRELLQKRMQAQLSKHYKADKRAEKERHEREEQERMDREDELRELSLMLRKRDRERRQEADLDRKVEVDQGDIDQDQGQLAGQEEHDIAPIRVHLDEDVRDLLDHRDRHQDPIDEQN</sequence>
<accession>A0A7I8W235</accession>
<feature type="region of interest" description="Disordered" evidence="3">
    <location>
        <begin position="245"/>
        <end position="319"/>
    </location>
</feature>
<dbReference type="PANTHER" id="PTHR13161">
    <property type="entry name" value="SPLICING FACTOR SUPPRESSOR OF WHITE APRICOT"/>
    <property type="match status" value="1"/>
</dbReference>
<protein>
    <submittedName>
        <fullName evidence="5">DgyrCDS10594</fullName>
    </submittedName>
</protein>
<proteinExistence type="predicted"/>
<dbReference type="EMBL" id="CAJFCJ010000016">
    <property type="protein sequence ID" value="CAD5122146.1"/>
    <property type="molecule type" value="Genomic_DNA"/>
</dbReference>
<dbReference type="AlphaFoldDB" id="A0A7I8W235"/>
<evidence type="ECO:0000313" key="5">
    <source>
        <dbReference type="EMBL" id="CAD5122146.1"/>
    </source>
</evidence>
<keyword evidence="1" id="KW-0507">mRNA processing</keyword>
<feature type="compositionally biased region" description="Polar residues" evidence="3">
    <location>
        <begin position="305"/>
        <end position="316"/>
    </location>
</feature>
<dbReference type="SMART" id="SM01141">
    <property type="entry name" value="DRY_EERY"/>
    <property type="match status" value="1"/>
</dbReference>
<feature type="region of interest" description="Disordered" evidence="3">
    <location>
        <begin position="417"/>
        <end position="461"/>
    </location>
</feature>
<evidence type="ECO:0000256" key="3">
    <source>
        <dbReference type="SAM" id="MobiDB-lite"/>
    </source>
</evidence>
<comment type="caution">
    <text evidence="5">The sequence shown here is derived from an EMBL/GenBank/DDBJ whole genome shotgun (WGS) entry which is preliminary data.</text>
</comment>
<reference evidence="5 6" key="1">
    <citation type="submission" date="2020-08" db="EMBL/GenBank/DDBJ databases">
        <authorList>
            <person name="Hejnol A."/>
        </authorList>
    </citation>
    <scope>NUCLEOTIDE SEQUENCE [LARGE SCALE GENOMIC DNA]</scope>
</reference>
<dbReference type="GO" id="GO:0006397">
    <property type="term" value="P:mRNA processing"/>
    <property type="evidence" value="ECO:0007669"/>
    <property type="project" value="UniProtKB-KW"/>
</dbReference>
<feature type="compositionally biased region" description="Basic and acidic residues" evidence="3">
    <location>
        <begin position="484"/>
        <end position="532"/>
    </location>
</feature>
<feature type="compositionally biased region" description="Low complexity" evidence="3">
    <location>
        <begin position="425"/>
        <end position="440"/>
    </location>
</feature>
<dbReference type="OrthoDB" id="10070965at2759"/>
<evidence type="ECO:0000256" key="1">
    <source>
        <dbReference type="ARBA" id="ARBA00022664"/>
    </source>
</evidence>
<organism evidence="5 6">
    <name type="scientific">Dimorphilus gyrociliatus</name>
    <dbReference type="NCBI Taxonomy" id="2664684"/>
    <lineage>
        <taxon>Eukaryota</taxon>
        <taxon>Metazoa</taxon>
        <taxon>Spiralia</taxon>
        <taxon>Lophotrochozoa</taxon>
        <taxon>Annelida</taxon>
        <taxon>Polychaeta</taxon>
        <taxon>Polychaeta incertae sedis</taxon>
        <taxon>Dinophilidae</taxon>
        <taxon>Dimorphilus</taxon>
    </lineage>
</organism>
<feature type="compositionally biased region" description="Basic and acidic residues" evidence="3">
    <location>
        <begin position="547"/>
        <end position="557"/>
    </location>
</feature>
<feature type="compositionally biased region" description="Basic and acidic residues" evidence="3">
    <location>
        <begin position="279"/>
        <end position="291"/>
    </location>
</feature>
<dbReference type="InterPro" id="IPR019147">
    <property type="entry name" value="SWAP_N_domain"/>
</dbReference>
<gene>
    <name evidence="5" type="ORF">DGYR_LOCUS9994</name>
</gene>
<feature type="region of interest" description="Disordered" evidence="3">
    <location>
        <begin position="475"/>
        <end position="557"/>
    </location>
</feature>
<evidence type="ECO:0000313" key="6">
    <source>
        <dbReference type="Proteomes" id="UP000549394"/>
    </source>
</evidence>
<dbReference type="InterPro" id="IPR040397">
    <property type="entry name" value="SWAP"/>
</dbReference>
<evidence type="ECO:0000259" key="4">
    <source>
        <dbReference type="SMART" id="SM01141"/>
    </source>
</evidence>
<dbReference type="PANTHER" id="PTHR13161:SF4">
    <property type="entry name" value="CLK4-ASSOCIATING SERINE_ARGININE RICH PROTEIN"/>
    <property type="match status" value="1"/>
</dbReference>
<dbReference type="Proteomes" id="UP000549394">
    <property type="component" value="Unassembled WGS sequence"/>
</dbReference>
<dbReference type="GO" id="GO:0008380">
    <property type="term" value="P:RNA splicing"/>
    <property type="evidence" value="ECO:0007669"/>
    <property type="project" value="UniProtKB-KW"/>
</dbReference>